<comment type="subcellular location">
    <subcellularLocation>
        <location evidence="2">Cell membrane</location>
        <location evidence="2">Sarcolemma</location>
        <topology evidence="2">Single-pass type II membrane protein</topology>
    </subcellularLocation>
    <subcellularLocation>
        <location evidence="1">Cytoplasm</location>
        <location evidence="1">Cytoskeleton</location>
    </subcellularLocation>
</comment>
<keyword evidence="9 14" id="KW-0472">Membrane</keyword>
<proteinExistence type="inferred from homology"/>
<dbReference type="PANTHER" id="PTHR12939:SF10">
    <property type="entry name" value="EG:4F1.1 PROTEIN"/>
    <property type="match status" value="1"/>
</dbReference>
<keyword evidence="4" id="KW-1003">Cell membrane</keyword>
<comment type="caution">
    <text evidence="15">The sequence shown here is derived from an EMBL/GenBank/DDBJ whole genome shotgun (WGS) entry which is preliminary data.</text>
</comment>
<dbReference type="Proteomes" id="UP000838756">
    <property type="component" value="Unassembled WGS sequence"/>
</dbReference>
<name>A0A8S4SL97_9NEOP</name>
<evidence type="ECO:0000256" key="5">
    <source>
        <dbReference type="ARBA" id="ARBA00022490"/>
    </source>
</evidence>
<dbReference type="InterPro" id="IPR039972">
    <property type="entry name" value="Sarcoglycan_gamma/delta/zeta"/>
</dbReference>
<protein>
    <submittedName>
        <fullName evidence="15">Jg8166 protein</fullName>
    </submittedName>
</protein>
<comment type="similarity">
    <text evidence="3">Belongs to the sarcoglycan beta/delta/gamma/zeta family.</text>
</comment>
<dbReference type="Pfam" id="PF04790">
    <property type="entry name" value="Sarcoglycan_1"/>
    <property type="match status" value="1"/>
</dbReference>
<keyword evidence="12" id="KW-0206">Cytoskeleton</keyword>
<dbReference type="InterPro" id="IPR006875">
    <property type="entry name" value="Sarcoglycan"/>
</dbReference>
<keyword evidence="10" id="KW-1015">Disulfide bond</keyword>
<feature type="region of interest" description="Disordered" evidence="13">
    <location>
        <begin position="1"/>
        <end position="32"/>
    </location>
</feature>
<dbReference type="GO" id="GO:0016012">
    <property type="term" value="C:sarcoglycan complex"/>
    <property type="evidence" value="ECO:0007669"/>
    <property type="project" value="InterPro"/>
</dbReference>
<evidence type="ECO:0000256" key="12">
    <source>
        <dbReference type="ARBA" id="ARBA00023212"/>
    </source>
</evidence>
<evidence type="ECO:0000256" key="2">
    <source>
        <dbReference type="ARBA" id="ARBA00004274"/>
    </source>
</evidence>
<evidence type="ECO:0000256" key="6">
    <source>
        <dbReference type="ARBA" id="ARBA00022692"/>
    </source>
</evidence>
<evidence type="ECO:0000256" key="8">
    <source>
        <dbReference type="ARBA" id="ARBA00022989"/>
    </source>
</evidence>
<evidence type="ECO:0000256" key="14">
    <source>
        <dbReference type="SAM" id="Phobius"/>
    </source>
</evidence>
<keyword evidence="5" id="KW-0963">Cytoplasm</keyword>
<dbReference type="GO" id="GO:0042383">
    <property type="term" value="C:sarcolemma"/>
    <property type="evidence" value="ECO:0007669"/>
    <property type="project" value="UniProtKB-SubCell"/>
</dbReference>
<keyword evidence="8 14" id="KW-1133">Transmembrane helix</keyword>
<keyword evidence="6 14" id="KW-0812">Transmembrane</keyword>
<dbReference type="PANTHER" id="PTHR12939">
    <property type="entry name" value="SARCOGLYCAN"/>
    <property type="match status" value="1"/>
</dbReference>
<dbReference type="GO" id="GO:0060047">
    <property type="term" value="P:heart contraction"/>
    <property type="evidence" value="ECO:0007669"/>
    <property type="project" value="TreeGrafter"/>
</dbReference>
<evidence type="ECO:0000256" key="1">
    <source>
        <dbReference type="ARBA" id="ARBA00004245"/>
    </source>
</evidence>
<feature type="transmembrane region" description="Helical" evidence="14">
    <location>
        <begin position="51"/>
        <end position="74"/>
    </location>
</feature>
<evidence type="ECO:0000256" key="11">
    <source>
        <dbReference type="ARBA" id="ARBA00023180"/>
    </source>
</evidence>
<sequence>MKVEDTATEGIRGWGCTPTGDHPPAVVTNSSTTEHSSCLPIWITRGWKRNLLYGIIVFLMVLVFLNIALTLWIISTLRLTARGIGPITIVKDGVHLAGQVWVVDKLVASTISSQAAQPMTLHSHRNFSVLVSEPGQVNLAKLVIKRDTIECSGQVFEIRDAKGGEVFYASREEVRVSADTLNLDGAGGLTVKSALQTPVVRAPPGSDLQLESLTRRLDLRAPQSIFFESRAGGISITSHSNITLKSDVGAIKIHASNIIINNLKEAAVTDVPNKKSWGKKVYQLCACASGKLFLAAPDSICAMQDHDTELCR</sequence>
<evidence type="ECO:0000256" key="13">
    <source>
        <dbReference type="SAM" id="MobiDB-lite"/>
    </source>
</evidence>
<keyword evidence="16" id="KW-1185">Reference proteome</keyword>
<dbReference type="AlphaFoldDB" id="A0A8S4SL97"/>
<keyword evidence="7" id="KW-0735">Signal-anchor</keyword>
<evidence type="ECO:0000256" key="10">
    <source>
        <dbReference type="ARBA" id="ARBA00023157"/>
    </source>
</evidence>
<evidence type="ECO:0000256" key="7">
    <source>
        <dbReference type="ARBA" id="ARBA00022968"/>
    </source>
</evidence>
<evidence type="ECO:0000313" key="16">
    <source>
        <dbReference type="Proteomes" id="UP000838756"/>
    </source>
</evidence>
<evidence type="ECO:0000313" key="15">
    <source>
        <dbReference type="EMBL" id="CAH2268159.1"/>
    </source>
</evidence>
<accession>A0A8S4SL97</accession>
<dbReference type="GO" id="GO:0005856">
    <property type="term" value="C:cytoskeleton"/>
    <property type="evidence" value="ECO:0007669"/>
    <property type="project" value="UniProtKB-SubCell"/>
</dbReference>
<evidence type="ECO:0000256" key="9">
    <source>
        <dbReference type="ARBA" id="ARBA00023136"/>
    </source>
</evidence>
<dbReference type="OrthoDB" id="8881719at2759"/>
<organism evidence="15 16">
    <name type="scientific">Pararge aegeria aegeria</name>
    <dbReference type="NCBI Taxonomy" id="348720"/>
    <lineage>
        <taxon>Eukaryota</taxon>
        <taxon>Metazoa</taxon>
        <taxon>Ecdysozoa</taxon>
        <taxon>Arthropoda</taxon>
        <taxon>Hexapoda</taxon>
        <taxon>Insecta</taxon>
        <taxon>Pterygota</taxon>
        <taxon>Neoptera</taxon>
        <taxon>Endopterygota</taxon>
        <taxon>Lepidoptera</taxon>
        <taxon>Glossata</taxon>
        <taxon>Ditrysia</taxon>
        <taxon>Papilionoidea</taxon>
        <taxon>Nymphalidae</taxon>
        <taxon>Satyrinae</taxon>
        <taxon>Satyrini</taxon>
        <taxon>Parargina</taxon>
        <taxon>Pararge</taxon>
    </lineage>
</organism>
<evidence type="ECO:0000256" key="4">
    <source>
        <dbReference type="ARBA" id="ARBA00022475"/>
    </source>
</evidence>
<dbReference type="EMBL" id="CAKXAJ010026420">
    <property type="protein sequence ID" value="CAH2268159.1"/>
    <property type="molecule type" value="Genomic_DNA"/>
</dbReference>
<gene>
    <name evidence="15" type="primary">jg8166</name>
    <name evidence="15" type="ORF">PAEG_LOCUS26554</name>
</gene>
<reference evidence="15" key="1">
    <citation type="submission" date="2022-03" db="EMBL/GenBank/DDBJ databases">
        <authorList>
            <person name="Lindestad O."/>
        </authorList>
    </citation>
    <scope>NUCLEOTIDE SEQUENCE</scope>
</reference>
<keyword evidence="11" id="KW-0325">Glycoprotein</keyword>
<evidence type="ECO:0000256" key="3">
    <source>
        <dbReference type="ARBA" id="ARBA00007574"/>
    </source>
</evidence>